<dbReference type="SUPFAM" id="SSF50249">
    <property type="entry name" value="Nucleic acid-binding proteins"/>
    <property type="match status" value="1"/>
</dbReference>
<dbReference type="Gene3D" id="2.40.50.140">
    <property type="entry name" value="Nucleic acid-binding proteins"/>
    <property type="match status" value="1"/>
</dbReference>
<dbReference type="PROSITE" id="PS51857">
    <property type="entry name" value="CSD_2"/>
    <property type="match status" value="1"/>
</dbReference>
<keyword evidence="3" id="KW-0805">Transcription regulation</keyword>
<dbReference type="PANTHER" id="PTHR46565">
    <property type="entry name" value="COLD SHOCK DOMAIN PROTEIN 2"/>
    <property type="match status" value="1"/>
</dbReference>
<dbReference type="EMBL" id="FWFN01000008">
    <property type="protein sequence ID" value="SLN67830.1"/>
    <property type="molecule type" value="Genomic_DNA"/>
</dbReference>
<keyword evidence="10" id="KW-1185">Reference proteome</keyword>
<evidence type="ECO:0000256" key="5">
    <source>
        <dbReference type="ARBA" id="ARBA00023159"/>
    </source>
</evidence>
<dbReference type="PIRSF" id="PIRSF002599">
    <property type="entry name" value="Cold_shock_A"/>
    <property type="match status" value="1"/>
</dbReference>
<dbReference type="AlphaFoldDB" id="A0A1X7A1D0"/>
<evidence type="ECO:0000256" key="3">
    <source>
        <dbReference type="ARBA" id="ARBA00023015"/>
    </source>
</evidence>
<accession>A0A1X7A1D0</accession>
<comment type="subcellular location">
    <subcellularLocation>
        <location evidence="1 7">Cytoplasm</location>
    </subcellularLocation>
</comment>
<evidence type="ECO:0000313" key="10">
    <source>
        <dbReference type="Proteomes" id="UP000193963"/>
    </source>
</evidence>
<dbReference type="InterPro" id="IPR012156">
    <property type="entry name" value="Cold_shock_CspA"/>
</dbReference>
<dbReference type="GO" id="GO:0005829">
    <property type="term" value="C:cytosol"/>
    <property type="evidence" value="ECO:0007669"/>
    <property type="project" value="UniProtKB-ARBA"/>
</dbReference>
<keyword evidence="4" id="KW-0238">DNA-binding</keyword>
<dbReference type="PRINTS" id="PR00050">
    <property type="entry name" value="COLDSHOCK"/>
</dbReference>
<name>A0A1X7A1D0_9RHOB</name>
<organism evidence="9 10">
    <name type="scientific">Pseudooceanicola marinus</name>
    <dbReference type="NCBI Taxonomy" id="396013"/>
    <lineage>
        <taxon>Bacteria</taxon>
        <taxon>Pseudomonadati</taxon>
        <taxon>Pseudomonadota</taxon>
        <taxon>Alphaproteobacteria</taxon>
        <taxon>Rhodobacterales</taxon>
        <taxon>Paracoccaceae</taxon>
        <taxon>Pseudooceanicola</taxon>
    </lineage>
</organism>
<dbReference type="InterPro" id="IPR011129">
    <property type="entry name" value="CSD"/>
</dbReference>
<dbReference type="PANTHER" id="PTHR46565:SF20">
    <property type="entry name" value="COLD SHOCK DOMAIN-CONTAINING PROTEIN 4"/>
    <property type="match status" value="1"/>
</dbReference>
<dbReference type="InterPro" id="IPR012340">
    <property type="entry name" value="NA-bd_OB-fold"/>
</dbReference>
<reference evidence="9 10" key="1">
    <citation type="submission" date="2017-03" db="EMBL/GenBank/DDBJ databases">
        <authorList>
            <person name="Afonso C.L."/>
            <person name="Miller P.J."/>
            <person name="Scott M.A."/>
            <person name="Spackman E."/>
            <person name="Goraichik I."/>
            <person name="Dimitrov K.M."/>
            <person name="Suarez D.L."/>
            <person name="Swayne D.E."/>
        </authorList>
    </citation>
    <scope>NUCLEOTIDE SEQUENCE [LARGE SCALE GENOMIC DNA]</scope>
    <source>
        <strain evidence="9 10">CECT 7751</strain>
    </source>
</reference>
<evidence type="ECO:0000313" key="9">
    <source>
        <dbReference type="EMBL" id="SLN67830.1"/>
    </source>
</evidence>
<dbReference type="Pfam" id="PF00313">
    <property type="entry name" value="CSD"/>
    <property type="match status" value="1"/>
</dbReference>
<dbReference type="CDD" id="cd04458">
    <property type="entry name" value="CSP_CDS"/>
    <property type="match status" value="1"/>
</dbReference>
<dbReference type="OrthoDB" id="9801074at2"/>
<evidence type="ECO:0000256" key="2">
    <source>
        <dbReference type="ARBA" id="ARBA00022490"/>
    </source>
</evidence>
<dbReference type="Proteomes" id="UP000193963">
    <property type="component" value="Unassembled WGS sequence"/>
</dbReference>
<dbReference type="PROSITE" id="PS00352">
    <property type="entry name" value="CSD_1"/>
    <property type="match status" value="1"/>
</dbReference>
<sequence length="68" mass="7157">MANGVVKWFNTTKGFGFIAPESGGKDIFVHISAVERAGLTGLADNQQVTFDVESGRDGRESASNIALA</sequence>
<evidence type="ECO:0000256" key="4">
    <source>
        <dbReference type="ARBA" id="ARBA00023125"/>
    </source>
</evidence>
<protein>
    <submittedName>
        <fullName evidence="9">Cold shock protein CspA</fullName>
    </submittedName>
</protein>
<dbReference type="InterPro" id="IPR019844">
    <property type="entry name" value="CSD_CS"/>
</dbReference>
<dbReference type="SMART" id="SM00357">
    <property type="entry name" value="CSP"/>
    <property type="match status" value="1"/>
</dbReference>
<keyword evidence="2" id="KW-0963">Cytoplasm</keyword>
<dbReference type="FunFam" id="2.40.50.140:FF:000006">
    <property type="entry name" value="Cold shock protein CspC"/>
    <property type="match status" value="1"/>
</dbReference>
<evidence type="ECO:0000256" key="7">
    <source>
        <dbReference type="RuleBase" id="RU000408"/>
    </source>
</evidence>
<keyword evidence="6" id="KW-0804">Transcription</keyword>
<evidence type="ECO:0000256" key="1">
    <source>
        <dbReference type="ARBA" id="ARBA00004496"/>
    </source>
</evidence>
<evidence type="ECO:0000259" key="8">
    <source>
        <dbReference type="PROSITE" id="PS51857"/>
    </source>
</evidence>
<evidence type="ECO:0000256" key="6">
    <source>
        <dbReference type="ARBA" id="ARBA00023163"/>
    </source>
</evidence>
<keyword evidence="5" id="KW-0010">Activator</keyword>
<dbReference type="GO" id="GO:0003677">
    <property type="term" value="F:DNA binding"/>
    <property type="evidence" value="ECO:0007669"/>
    <property type="project" value="UniProtKB-KW"/>
</dbReference>
<dbReference type="RefSeq" id="WP_085889558.1">
    <property type="nucleotide sequence ID" value="NZ_FWFN01000008.1"/>
</dbReference>
<feature type="domain" description="CSD" evidence="8">
    <location>
        <begin position="1"/>
        <end position="67"/>
    </location>
</feature>
<proteinExistence type="predicted"/>
<gene>
    <name evidence="9" type="primary">cspA_4</name>
    <name evidence="9" type="ORF">PSM7751_03529</name>
</gene>
<dbReference type="InterPro" id="IPR002059">
    <property type="entry name" value="CSP_DNA-bd"/>
</dbReference>